<feature type="transmembrane region" description="Helical" evidence="2">
    <location>
        <begin position="123"/>
        <end position="144"/>
    </location>
</feature>
<proteinExistence type="predicted"/>
<evidence type="ECO:0000256" key="2">
    <source>
        <dbReference type="SAM" id="Phobius"/>
    </source>
</evidence>
<dbReference type="EMBL" id="JAATEJ010000008">
    <property type="protein sequence ID" value="NJP44393.1"/>
    <property type="molecule type" value="Genomic_DNA"/>
</dbReference>
<keyword evidence="2" id="KW-0472">Membrane</keyword>
<evidence type="ECO:0000256" key="1">
    <source>
        <dbReference type="SAM" id="MobiDB-lite"/>
    </source>
</evidence>
<gene>
    <name evidence="3" type="ORF">HCN08_13420</name>
</gene>
<evidence type="ECO:0000313" key="4">
    <source>
        <dbReference type="Proteomes" id="UP000734511"/>
    </source>
</evidence>
<protein>
    <submittedName>
        <fullName evidence="3">YesL family protein</fullName>
    </submittedName>
</protein>
<keyword evidence="2" id="KW-0812">Transmembrane</keyword>
<comment type="caution">
    <text evidence="3">The sequence shown here is derived from an EMBL/GenBank/DDBJ whole genome shotgun (WGS) entry which is preliminary data.</text>
</comment>
<dbReference type="InterPro" id="IPR006938">
    <property type="entry name" value="DUF624"/>
</dbReference>
<feature type="transmembrane region" description="Helical" evidence="2">
    <location>
        <begin position="165"/>
        <end position="187"/>
    </location>
</feature>
<feature type="transmembrane region" description="Helical" evidence="2">
    <location>
        <begin position="84"/>
        <end position="103"/>
    </location>
</feature>
<accession>A0ABX0ZS85</accession>
<sequence length="214" mass="21595">MHTTASRSAAGGGRRGPVLGAERGEQVRTAAETMAVGALFLVFSLPLVTAGAAWCAAAEVVAGWHRGREAPLLRTFARVVRRDLWPGLALQGAVLAVLAVTWFEVHAVLGSRIPGRPVEAAALVVAGAAAVAFALVAAGCRAAGRTSWRDGLRTAARLSAAAPATVPLAVTALACVAALVAVIPAFAGFMAGPLAYAVSVTVARAAGRTEEAGR</sequence>
<feature type="transmembrane region" description="Helical" evidence="2">
    <location>
        <begin position="38"/>
        <end position="64"/>
    </location>
</feature>
<dbReference type="Pfam" id="PF04854">
    <property type="entry name" value="DUF624"/>
    <property type="match status" value="1"/>
</dbReference>
<name>A0ABX0ZS85_9ACTN</name>
<dbReference type="Proteomes" id="UP000734511">
    <property type="component" value="Unassembled WGS sequence"/>
</dbReference>
<dbReference type="RefSeq" id="WP_167983251.1">
    <property type="nucleotide sequence ID" value="NZ_JAATEJ010000008.1"/>
</dbReference>
<keyword evidence="2" id="KW-1133">Transmembrane helix</keyword>
<keyword evidence="4" id="KW-1185">Reference proteome</keyword>
<organism evidence="3 4">
    <name type="scientific">Actinacidiphila epipremni</name>
    <dbReference type="NCBI Taxonomy" id="2053013"/>
    <lineage>
        <taxon>Bacteria</taxon>
        <taxon>Bacillati</taxon>
        <taxon>Actinomycetota</taxon>
        <taxon>Actinomycetes</taxon>
        <taxon>Kitasatosporales</taxon>
        <taxon>Streptomycetaceae</taxon>
        <taxon>Actinacidiphila</taxon>
    </lineage>
</organism>
<evidence type="ECO:0000313" key="3">
    <source>
        <dbReference type="EMBL" id="NJP44393.1"/>
    </source>
</evidence>
<feature type="region of interest" description="Disordered" evidence="1">
    <location>
        <begin position="1"/>
        <end position="21"/>
    </location>
</feature>
<reference evidence="3 4" key="1">
    <citation type="submission" date="2020-03" db="EMBL/GenBank/DDBJ databases">
        <title>WGS of actinomycetes isolated from Thailand.</title>
        <authorList>
            <person name="Thawai C."/>
        </authorList>
    </citation>
    <scope>NUCLEOTIDE SEQUENCE [LARGE SCALE GENOMIC DNA]</scope>
    <source>
        <strain evidence="3 4">PRB2-1</strain>
    </source>
</reference>